<dbReference type="SMART" id="SM00326">
    <property type="entry name" value="SH3"/>
    <property type="match status" value="4"/>
</dbReference>
<dbReference type="InterPro" id="IPR001452">
    <property type="entry name" value="SH3_domain"/>
</dbReference>
<dbReference type="PRINTS" id="PR00499">
    <property type="entry name" value="P67PHOX"/>
</dbReference>
<sequence length="506" mass="53861">MMRPKPPVPPPKPSGITSNSNNNGHNENIDTSSFSVSAAKALFEAAKKPEVRNAAVAAAKNPFVRQTAKNVAQDEKARGAVLNAVKDPSGGNKISAAFAVADANRNNPPPPPAHRSGASGGAAPGKLSGAHSAIRSQLENLHLGGSTSNVITPSSTSPSYQSNATSSSSYQSSYTSATSSAPPPPPVPRHTKTTTPSFSNPVISTPHAIAKFDYQPTQSDEMALRVGDTVLLSKKVDAEWFYGENQNSRTYGIVPSSYLDIKIPLKEAFSAPPPRPAASSGSTSSGTNATAIYDYNSTEYGDLNFTAGTQITVTARVNEEWLEGECFGRSGIFPVQFVDCPSLYQVPMKQQNPPSTSFSQPIHINNGSSKQSVTVSYDYDSGVSSDLRLFAGDVITVLEDVDSQWLFAECRGSQGMVPKNFLGPPYGTSPKKSPRGIAEIASAFSPKKAVAIGDYHSEDPKHLYVSRGDQLLIVEDVDEYYFKGKLEAFKTLPAGILPKNIVKLEV</sequence>
<reference evidence="5 6" key="1">
    <citation type="submission" date="2022-04" db="EMBL/GenBank/DDBJ databases">
        <title>Chromosome-level reference genomes for two strains of Caenorhabditis briggsae: an improved platform for comparative genomics.</title>
        <authorList>
            <person name="Stevens L."/>
            <person name="Andersen E."/>
        </authorList>
    </citation>
    <scope>NUCLEOTIDE SEQUENCE [LARGE SCALE GENOMIC DNA]</scope>
    <source>
        <strain evidence="5">VX34</strain>
        <tissue evidence="5">Whole-organism</tissue>
    </source>
</reference>
<dbReference type="AlphaFoldDB" id="A0AAE9ENV3"/>
<dbReference type="SUPFAM" id="SSF50044">
    <property type="entry name" value="SH3-domain"/>
    <property type="match status" value="4"/>
</dbReference>
<dbReference type="InterPro" id="IPR050384">
    <property type="entry name" value="Endophilin_SH3RF"/>
</dbReference>
<evidence type="ECO:0000313" key="5">
    <source>
        <dbReference type="EMBL" id="UMM24878.1"/>
    </source>
</evidence>
<gene>
    <name evidence="5" type="ORF">L5515_004906</name>
</gene>
<feature type="domain" description="SH3" evidence="4">
    <location>
        <begin position="203"/>
        <end position="264"/>
    </location>
</feature>
<dbReference type="Proteomes" id="UP000829354">
    <property type="component" value="Chromosome III"/>
</dbReference>
<feature type="region of interest" description="Disordered" evidence="3">
    <location>
        <begin position="1"/>
        <end position="32"/>
    </location>
</feature>
<dbReference type="PANTHER" id="PTHR14167">
    <property type="entry name" value="SH3 DOMAIN-CONTAINING"/>
    <property type="match status" value="1"/>
</dbReference>
<name>A0AAE9ENV3_CAEBR</name>
<protein>
    <recommendedName>
        <fullName evidence="4">SH3 domain-containing protein</fullName>
    </recommendedName>
</protein>
<dbReference type="EMBL" id="CP092622">
    <property type="protein sequence ID" value="UMM24878.1"/>
    <property type="molecule type" value="Genomic_DNA"/>
</dbReference>
<evidence type="ECO:0000259" key="4">
    <source>
        <dbReference type="PROSITE" id="PS50002"/>
    </source>
</evidence>
<evidence type="ECO:0000256" key="1">
    <source>
        <dbReference type="ARBA" id="ARBA00022443"/>
    </source>
</evidence>
<feature type="domain" description="SH3" evidence="4">
    <location>
        <begin position="368"/>
        <end position="427"/>
    </location>
</feature>
<dbReference type="CDD" id="cd00174">
    <property type="entry name" value="SH3"/>
    <property type="match status" value="3"/>
</dbReference>
<feature type="compositionally biased region" description="Pro residues" evidence="3">
    <location>
        <begin position="1"/>
        <end position="13"/>
    </location>
</feature>
<feature type="domain" description="SH3" evidence="4">
    <location>
        <begin position="284"/>
        <end position="343"/>
    </location>
</feature>
<accession>A0AAE9ENV3</accession>
<keyword evidence="6" id="KW-1185">Reference proteome</keyword>
<organism evidence="5 6">
    <name type="scientific">Caenorhabditis briggsae</name>
    <dbReference type="NCBI Taxonomy" id="6238"/>
    <lineage>
        <taxon>Eukaryota</taxon>
        <taxon>Metazoa</taxon>
        <taxon>Ecdysozoa</taxon>
        <taxon>Nematoda</taxon>
        <taxon>Chromadorea</taxon>
        <taxon>Rhabditida</taxon>
        <taxon>Rhabditina</taxon>
        <taxon>Rhabditomorpha</taxon>
        <taxon>Rhabditoidea</taxon>
        <taxon>Rhabditidae</taxon>
        <taxon>Peloderinae</taxon>
        <taxon>Caenorhabditis</taxon>
    </lineage>
</organism>
<keyword evidence="1 2" id="KW-0728">SH3 domain</keyword>
<dbReference type="PROSITE" id="PS50002">
    <property type="entry name" value="SH3"/>
    <property type="match status" value="4"/>
</dbReference>
<feature type="compositionally biased region" description="Low complexity" evidence="3">
    <location>
        <begin position="152"/>
        <end position="180"/>
    </location>
</feature>
<evidence type="ECO:0000256" key="2">
    <source>
        <dbReference type="PROSITE-ProRule" id="PRU00192"/>
    </source>
</evidence>
<dbReference type="InterPro" id="IPR036028">
    <property type="entry name" value="SH3-like_dom_sf"/>
</dbReference>
<dbReference type="Pfam" id="PF00018">
    <property type="entry name" value="SH3_1"/>
    <property type="match status" value="3"/>
</dbReference>
<proteinExistence type="predicted"/>
<evidence type="ECO:0000256" key="3">
    <source>
        <dbReference type="SAM" id="MobiDB-lite"/>
    </source>
</evidence>
<feature type="region of interest" description="Disordered" evidence="3">
    <location>
        <begin position="102"/>
        <end position="131"/>
    </location>
</feature>
<feature type="region of interest" description="Disordered" evidence="3">
    <location>
        <begin position="144"/>
        <end position="202"/>
    </location>
</feature>
<dbReference type="PANTHER" id="PTHR14167:SF92">
    <property type="entry name" value="CIN85 AND CD2AP RELATED, ISOFORM J"/>
    <property type="match status" value="1"/>
</dbReference>
<feature type="domain" description="SH3" evidence="4">
    <location>
        <begin position="444"/>
        <end position="506"/>
    </location>
</feature>
<evidence type="ECO:0000313" key="6">
    <source>
        <dbReference type="Proteomes" id="UP000829354"/>
    </source>
</evidence>
<dbReference type="Gene3D" id="2.30.30.40">
    <property type="entry name" value="SH3 Domains"/>
    <property type="match status" value="4"/>
</dbReference>